<dbReference type="PANTHER" id="PTHR37984">
    <property type="entry name" value="PROTEIN CBG26694"/>
    <property type="match status" value="1"/>
</dbReference>
<dbReference type="PANTHER" id="PTHR37984:SF5">
    <property type="entry name" value="PROTEIN NYNRIN-LIKE"/>
    <property type="match status" value="1"/>
</dbReference>
<keyword evidence="3" id="KW-1185">Reference proteome</keyword>
<evidence type="ECO:0000313" key="2">
    <source>
        <dbReference type="EMBL" id="KAF7154542.1"/>
    </source>
</evidence>
<name>A0A834LXE2_RHOSS</name>
<dbReference type="InterPro" id="IPR001584">
    <property type="entry name" value="Integrase_cat-core"/>
</dbReference>
<dbReference type="EMBL" id="WJXA01000001">
    <property type="protein sequence ID" value="KAF7154542.1"/>
    <property type="molecule type" value="Genomic_DNA"/>
</dbReference>
<dbReference type="Gene3D" id="3.30.420.10">
    <property type="entry name" value="Ribonuclease H-like superfamily/Ribonuclease H"/>
    <property type="match status" value="1"/>
</dbReference>
<dbReference type="SUPFAM" id="SSF53098">
    <property type="entry name" value="Ribonuclease H-like"/>
    <property type="match status" value="1"/>
</dbReference>
<evidence type="ECO:0000259" key="1">
    <source>
        <dbReference type="PROSITE" id="PS50994"/>
    </source>
</evidence>
<dbReference type="InterPro" id="IPR043502">
    <property type="entry name" value="DNA/RNA_pol_sf"/>
</dbReference>
<evidence type="ECO:0000313" key="3">
    <source>
        <dbReference type="Proteomes" id="UP000626092"/>
    </source>
</evidence>
<accession>A0A834LXE2</accession>
<feature type="domain" description="Integrase catalytic" evidence="1">
    <location>
        <begin position="413"/>
        <end position="576"/>
    </location>
</feature>
<dbReference type="OrthoDB" id="166633at2759"/>
<protein>
    <recommendedName>
        <fullName evidence="1">Integrase catalytic domain-containing protein</fullName>
    </recommendedName>
</protein>
<dbReference type="InterPro" id="IPR012337">
    <property type="entry name" value="RNaseH-like_sf"/>
</dbReference>
<dbReference type="GO" id="GO:0015074">
    <property type="term" value="P:DNA integration"/>
    <property type="evidence" value="ECO:0007669"/>
    <property type="project" value="InterPro"/>
</dbReference>
<dbReference type="PROSITE" id="PS50994">
    <property type="entry name" value="INTEGRASE"/>
    <property type="match status" value="1"/>
</dbReference>
<dbReference type="FunFam" id="3.30.70.270:FF:000020">
    <property type="entry name" value="Transposon Tf2-6 polyprotein-like Protein"/>
    <property type="match status" value="1"/>
</dbReference>
<proteinExistence type="predicted"/>
<organism evidence="2 3">
    <name type="scientific">Rhododendron simsii</name>
    <name type="common">Sims's rhododendron</name>
    <dbReference type="NCBI Taxonomy" id="118357"/>
    <lineage>
        <taxon>Eukaryota</taxon>
        <taxon>Viridiplantae</taxon>
        <taxon>Streptophyta</taxon>
        <taxon>Embryophyta</taxon>
        <taxon>Tracheophyta</taxon>
        <taxon>Spermatophyta</taxon>
        <taxon>Magnoliopsida</taxon>
        <taxon>eudicotyledons</taxon>
        <taxon>Gunneridae</taxon>
        <taxon>Pentapetalae</taxon>
        <taxon>asterids</taxon>
        <taxon>Ericales</taxon>
        <taxon>Ericaceae</taxon>
        <taxon>Ericoideae</taxon>
        <taxon>Rhodoreae</taxon>
        <taxon>Rhododendron</taxon>
    </lineage>
</organism>
<dbReference type="InterPro" id="IPR036397">
    <property type="entry name" value="RNaseH_sf"/>
</dbReference>
<dbReference type="InterPro" id="IPR056924">
    <property type="entry name" value="SH3_Tf2-1"/>
</dbReference>
<dbReference type="InterPro" id="IPR043128">
    <property type="entry name" value="Rev_trsase/Diguanyl_cyclase"/>
</dbReference>
<dbReference type="SUPFAM" id="SSF56672">
    <property type="entry name" value="DNA/RNA polymerases"/>
    <property type="match status" value="1"/>
</dbReference>
<dbReference type="Pfam" id="PF24626">
    <property type="entry name" value="SH3_Tf2-1"/>
    <property type="match status" value="1"/>
</dbReference>
<dbReference type="InterPro" id="IPR050951">
    <property type="entry name" value="Retrovirus_Pol_polyprotein"/>
</dbReference>
<dbReference type="Proteomes" id="UP000626092">
    <property type="component" value="Unassembled WGS sequence"/>
</dbReference>
<comment type="caution">
    <text evidence="2">The sequence shown here is derived from an EMBL/GenBank/DDBJ whole genome shotgun (WGS) entry which is preliminary data.</text>
</comment>
<dbReference type="AlphaFoldDB" id="A0A834LXE2"/>
<gene>
    <name evidence="2" type="ORF">RHSIM_Rhsim01G0254600</name>
</gene>
<dbReference type="Gene3D" id="3.30.70.270">
    <property type="match status" value="1"/>
</dbReference>
<reference evidence="2" key="1">
    <citation type="submission" date="2019-11" db="EMBL/GenBank/DDBJ databases">
        <authorList>
            <person name="Liu Y."/>
            <person name="Hou J."/>
            <person name="Li T.-Q."/>
            <person name="Guan C.-H."/>
            <person name="Wu X."/>
            <person name="Wu H.-Z."/>
            <person name="Ling F."/>
            <person name="Zhang R."/>
            <person name="Shi X.-G."/>
            <person name="Ren J.-P."/>
            <person name="Chen E.-F."/>
            <person name="Sun J.-M."/>
        </authorList>
    </citation>
    <scope>NUCLEOTIDE SEQUENCE</scope>
    <source>
        <strain evidence="2">Adult_tree_wgs_1</strain>
        <tissue evidence="2">Leaves</tissue>
    </source>
</reference>
<sequence>MPLKHLTQKEMEARREKGLCFNCDEKFVKGHRCQRTQLHLIIGEEAEDDTGQEVQSVEEAVLEEEVHISVHALFGSSSFRTMRWLGQSRDMKSPFSLIRAVPTTSSTLSKAEQASQKQMDKSLQQIQQGYSVHLYSLERGSSEKGEVSPDLNSILTEFSDVFNEPKHLPPIRPCDHMIQLKPGSAPIQSSLEYLGHKIFDRGVSADPVKVVAMKNWPRPTNLKSLRGFLGLTGYYRRFVQNYGNICQPLTDVLIKDAFLWTETADQAFETLREAMASTPVLALPKHLDHLSLKYLLDQKTSTIMQQKWLTKLLGYDYEIMFKAGYDNKVADALSRLGDESNSSAATLTAVQTDWLTVLKQAWHTDENLKQLIADLMDDPTNHEGYTWANGLLTYKGRLVVGSEKDLRFLIMKCMAHPEDTLEWKRLIEGLRGLPASQGKSVILVVVDRLSKYVHFMALSHPYTALDVARVFLETVFKLHGMPTSIVSDRDVVFISSFWQELFRLQGTTLNLSTAYHPQTDGQTEVVNRCLECYLRCMIGDRPKAWVQWLSLAEWWFNTTYHSASHLTPYQVVYGQVPPSHIHYILGSSNIAAIDQWGQDRKATLRLLKEHLTQAQNRMKQQADKHRTERVFEVGGWVYLRLQPYKQTSLQVRSNVKLAPRFYGPFQVLKKIGHVVYHLNLPPHSKLHPVFHVSLLKKRLGTSVTA</sequence>
<dbReference type="GO" id="GO:0003676">
    <property type="term" value="F:nucleic acid binding"/>
    <property type="evidence" value="ECO:0007669"/>
    <property type="project" value="InterPro"/>
</dbReference>